<evidence type="ECO:0008006" key="4">
    <source>
        <dbReference type="Google" id="ProtNLM"/>
    </source>
</evidence>
<dbReference type="PANTHER" id="PTHR38443:SF2">
    <property type="entry name" value="NON-HEMOLYTIC ENTEROTOXIN LYTIC COMPONENT L1"/>
    <property type="match status" value="1"/>
</dbReference>
<dbReference type="AlphaFoldDB" id="A0A0G8CA31"/>
<protein>
    <recommendedName>
        <fullName evidence="4">Hemolytic enterotoxin</fullName>
    </recommendedName>
</protein>
<reference evidence="3" key="2">
    <citation type="submission" date="2015-04" db="EMBL/GenBank/DDBJ databases">
        <title>Draft Genome Sequences of Eight Spore-Forming Food Isolates of Bacillus cereus Genome sequencing.</title>
        <authorList>
            <person name="Krawcyk A.O."/>
            <person name="de Jong A."/>
            <person name="Eijlander R.T."/>
            <person name="Berendsen E.M."/>
            <person name="Holsappel S."/>
            <person name="Wells-Bennik M."/>
            <person name="Kuipers O.P."/>
        </authorList>
    </citation>
    <scope>NUCLEOTIDE SEQUENCE [LARGE SCALE GENOMIC DNA]</scope>
    <source>
        <strain evidence="3">B4147</strain>
    </source>
</reference>
<dbReference type="Gene3D" id="1.20.1170.10">
    <property type="match status" value="1"/>
</dbReference>
<name>A0A0G8CA31_9BACI</name>
<gene>
    <name evidence="2" type="ORF">B4147_5859</name>
</gene>
<feature type="signal peptide" evidence="1">
    <location>
        <begin position="1"/>
        <end position="26"/>
    </location>
</feature>
<evidence type="ECO:0000256" key="1">
    <source>
        <dbReference type="SAM" id="SignalP"/>
    </source>
</evidence>
<feature type="chain" id="PRO_5002570841" description="Hemolytic enterotoxin" evidence="1">
    <location>
        <begin position="27"/>
        <end position="386"/>
    </location>
</feature>
<dbReference type="Pfam" id="PF05791">
    <property type="entry name" value="Bacillus_HBL"/>
    <property type="match status" value="1"/>
</dbReference>
<dbReference type="PANTHER" id="PTHR38443">
    <property type="match status" value="1"/>
</dbReference>
<evidence type="ECO:0000313" key="2">
    <source>
        <dbReference type="EMBL" id="KKZ95896.1"/>
    </source>
</evidence>
<dbReference type="RefSeq" id="WP_046958472.1">
    <property type="nucleotide sequence ID" value="NZ_LCYN01000018.1"/>
</dbReference>
<keyword evidence="1" id="KW-0732">Signal</keyword>
<dbReference type="GO" id="GO:0016020">
    <property type="term" value="C:membrane"/>
    <property type="evidence" value="ECO:0007669"/>
    <property type="project" value="InterPro"/>
</dbReference>
<dbReference type="InterPro" id="IPR008414">
    <property type="entry name" value="HBL"/>
</dbReference>
<proteinExistence type="predicted"/>
<evidence type="ECO:0000313" key="3">
    <source>
        <dbReference type="Proteomes" id="UP000035350"/>
    </source>
</evidence>
<sequence>MKKALVAGLLVTAVSTSCFSPVNTFAESKTTYLQPSSILGPAMDRLSNSITTLGSQTPLIQGYGLIILQQPDLDVSTIYGITTDQGTVRNHVRDYLDINNHKLSVVNQDIQSFGIRFTNYYNKLVELAGKMNEDPEAKALFVRIFNLLQGDVQKIQYNMKINSKDLNDSKNELAEDSNNFSSKVSRAFESYKSSDGDIEKLRTEMGQLNAGIQEDFEKLLALPKENLDGSLNITKSVINILKDGVKDKTVDVSNLEAIYNQYGQLKNDKVTELNKAIALKQQKLIQLVQNLSNIEVQATQMTLIEQQLNNFTRTVKKQTQSFDNLVSSWDTFNNIMIETSTSLNTDVKIDSNSLQARLKELKQFTDELKKQTTEYQESVTKIKVTG</sequence>
<dbReference type="PATRIC" id="fig|1396.433.peg.2078"/>
<comment type="caution">
    <text evidence="2">The sequence shown here is derived from an EMBL/GenBank/DDBJ whole genome shotgun (WGS) entry which is preliminary data.</text>
</comment>
<dbReference type="CDD" id="cd22654">
    <property type="entry name" value="ClyA_NheA-like"/>
    <property type="match status" value="1"/>
</dbReference>
<accession>A0A0G8CA31</accession>
<dbReference type="Proteomes" id="UP000035350">
    <property type="component" value="Unassembled WGS sequence"/>
</dbReference>
<dbReference type="InterPro" id="IPR052785">
    <property type="entry name" value="Enterotoxin_cmpnt"/>
</dbReference>
<dbReference type="SUPFAM" id="SSF58100">
    <property type="entry name" value="Bacterial hemolysins"/>
    <property type="match status" value="1"/>
</dbReference>
<dbReference type="EMBL" id="LCYN01000018">
    <property type="protein sequence ID" value="KKZ95896.1"/>
    <property type="molecule type" value="Genomic_DNA"/>
</dbReference>
<organism evidence="2 3">
    <name type="scientific">Bacillus wiedmannii</name>
    <dbReference type="NCBI Taxonomy" id="1890302"/>
    <lineage>
        <taxon>Bacteria</taxon>
        <taxon>Bacillati</taxon>
        <taxon>Bacillota</taxon>
        <taxon>Bacilli</taxon>
        <taxon>Bacillales</taxon>
        <taxon>Bacillaceae</taxon>
        <taxon>Bacillus</taxon>
        <taxon>Bacillus cereus group</taxon>
    </lineage>
</organism>
<reference evidence="2 3" key="1">
    <citation type="journal article" date="2015" name="Genome Announc.">
        <title>Next-Generation Whole-Genome Sequencing of Eight Strains of Bacillus cereus, Isolated from Food.</title>
        <authorList>
            <person name="Krawczyk A.O."/>
            <person name="de Jong A."/>
            <person name="Eijlander R.T."/>
            <person name="Berendsen E.M."/>
            <person name="Holsappel S."/>
            <person name="Wells-Bennik M.H."/>
            <person name="Kuipers O.P."/>
        </authorList>
    </citation>
    <scope>NUCLEOTIDE SEQUENCE [LARGE SCALE GENOMIC DNA]</scope>
    <source>
        <strain evidence="2 3">B4147</strain>
    </source>
</reference>
<dbReference type="PROSITE" id="PS51257">
    <property type="entry name" value="PROKAR_LIPOPROTEIN"/>
    <property type="match status" value="1"/>
</dbReference>